<accession>A0A5B7K900</accession>
<proteinExistence type="predicted"/>
<reference evidence="1 2" key="1">
    <citation type="submission" date="2019-05" db="EMBL/GenBank/DDBJ databases">
        <title>Another draft genome of Portunus trituberculatus and its Hox gene families provides insights of decapod evolution.</title>
        <authorList>
            <person name="Jeong J.-H."/>
            <person name="Song I."/>
            <person name="Kim S."/>
            <person name="Choi T."/>
            <person name="Kim D."/>
            <person name="Ryu S."/>
            <person name="Kim W."/>
        </authorList>
    </citation>
    <scope>NUCLEOTIDE SEQUENCE [LARGE SCALE GENOMIC DNA]</scope>
    <source>
        <tissue evidence="1">Muscle</tissue>
    </source>
</reference>
<dbReference type="AlphaFoldDB" id="A0A5B7K900"/>
<protein>
    <recommendedName>
        <fullName evidence="3">SGNH hydrolase-type esterase domain-containing protein</fullName>
    </recommendedName>
</protein>
<gene>
    <name evidence="1" type="ORF">E2C01_097071</name>
</gene>
<dbReference type="Gene3D" id="3.40.50.12690">
    <property type="match status" value="1"/>
</dbReference>
<keyword evidence="2" id="KW-1185">Reference proteome</keyword>
<dbReference type="OrthoDB" id="6380254at2759"/>
<dbReference type="Proteomes" id="UP000324222">
    <property type="component" value="Unassembled WGS sequence"/>
</dbReference>
<comment type="caution">
    <text evidence="1">The sequence shown here is derived from an EMBL/GenBank/DDBJ whole genome shotgun (WGS) entry which is preliminary data.</text>
</comment>
<dbReference type="EMBL" id="VSRR010127572">
    <property type="protein sequence ID" value="MPD01539.1"/>
    <property type="molecule type" value="Genomic_DNA"/>
</dbReference>
<evidence type="ECO:0000313" key="2">
    <source>
        <dbReference type="Proteomes" id="UP000324222"/>
    </source>
</evidence>
<name>A0A5B7K900_PORTR</name>
<sequence>MKMRKKAPIRIIGDSMVKTMSSQVKCRMRGSGCTSLSGAKIMDIRKKVEEEAASMEDGMLIIQGGGNSLEYVGEDETRPREGPFYEHLRRSTNRRLQEELLKMKIEWMKEKKGKLNFIDMDSVVDQFSLNEKDGVHLNDAGTARMGRRLCEWMRARSLQLMDQ</sequence>
<evidence type="ECO:0008006" key="3">
    <source>
        <dbReference type="Google" id="ProtNLM"/>
    </source>
</evidence>
<dbReference type="SUPFAM" id="SSF52266">
    <property type="entry name" value="SGNH hydrolase"/>
    <property type="match status" value="1"/>
</dbReference>
<organism evidence="1 2">
    <name type="scientific">Portunus trituberculatus</name>
    <name type="common">Swimming crab</name>
    <name type="synonym">Neptunus trituberculatus</name>
    <dbReference type="NCBI Taxonomy" id="210409"/>
    <lineage>
        <taxon>Eukaryota</taxon>
        <taxon>Metazoa</taxon>
        <taxon>Ecdysozoa</taxon>
        <taxon>Arthropoda</taxon>
        <taxon>Crustacea</taxon>
        <taxon>Multicrustacea</taxon>
        <taxon>Malacostraca</taxon>
        <taxon>Eumalacostraca</taxon>
        <taxon>Eucarida</taxon>
        <taxon>Decapoda</taxon>
        <taxon>Pleocyemata</taxon>
        <taxon>Brachyura</taxon>
        <taxon>Eubrachyura</taxon>
        <taxon>Portunoidea</taxon>
        <taxon>Portunidae</taxon>
        <taxon>Portuninae</taxon>
        <taxon>Portunus</taxon>
    </lineage>
</organism>
<evidence type="ECO:0000313" key="1">
    <source>
        <dbReference type="EMBL" id="MPD01539.1"/>
    </source>
</evidence>